<dbReference type="RefSeq" id="WP_284316792.1">
    <property type="nucleotide sequence ID" value="NZ_BSPC01000087.1"/>
</dbReference>
<evidence type="ECO:0000256" key="1">
    <source>
        <dbReference type="ARBA" id="ARBA00023172"/>
    </source>
</evidence>
<name>A0ABQ6CZX7_9HYPH</name>
<dbReference type="SUPFAM" id="SSF56349">
    <property type="entry name" value="DNA breaking-rejoining enzymes"/>
    <property type="match status" value="1"/>
</dbReference>
<dbReference type="InterPro" id="IPR011010">
    <property type="entry name" value="DNA_brk_join_enz"/>
</dbReference>
<keyword evidence="1" id="KW-0233">DNA recombination</keyword>
<dbReference type="InterPro" id="IPR013762">
    <property type="entry name" value="Integrase-like_cat_sf"/>
</dbReference>
<evidence type="ECO:0008006" key="4">
    <source>
        <dbReference type="Google" id="ProtNLM"/>
    </source>
</evidence>
<evidence type="ECO:0000313" key="2">
    <source>
        <dbReference type="EMBL" id="GLS23862.1"/>
    </source>
</evidence>
<dbReference type="Gene3D" id="1.10.443.10">
    <property type="entry name" value="Intergrase catalytic core"/>
    <property type="match status" value="1"/>
</dbReference>
<proteinExistence type="predicted"/>
<keyword evidence="3" id="KW-1185">Reference proteome</keyword>
<evidence type="ECO:0000313" key="3">
    <source>
        <dbReference type="Proteomes" id="UP001156882"/>
    </source>
</evidence>
<accession>A0ABQ6CZX7</accession>
<gene>
    <name evidence="2" type="ORF">GCM10007874_68830</name>
</gene>
<protein>
    <recommendedName>
        <fullName evidence="4">Phage integrase family protein</fullName>
    </recommendedName>
</protein>
<reference evidence="3" key="1">
    <citation type="journal article" date="2019" name="Int. J. Syst. Evol. Microbiol.">
        <title>The Global Catalogue of Microorganisms (GCM) 10K type strain sequencing project: providing services to taxonomists for standard genome sequencing and annotation.</title>
        <authorList>
            <consortium name="The Broad Institute Genomics Platform"/>
            <consortium name="The Broad Institute Genome Sequencing Center for Infectious Disease"/>
            <person name="Wu L."/>
            <person name="Ma J."/>
        </authorList>
    </citation>
    <scope>NUCLEOTIDE SEQUENCE [LARGE SCALE GENOMIC DNA]</scope>
    <source>
        <strain evidence="3">NBRC 101365</strain>
    </source>
</reference>
<dbReference type="Proteomes" id="UP001156882">
    <property type="component" value="Unassembled WGS sequence"/>
</dbReference>
<comment type="caution">
    <text evidence="2">The sequence shown here is derived from an EMBL/GenBank/DDBJ whole genome shotgun (WGS) entry which is preliminary data.</text>
</comment>
<organism evidence="2 3">
    <name type="scientific">Labrys miyagiensis</name>
    <dbReference type="NCBI Taxonomy" id="346912"/>
    <lineage>
        <taxon>Bacteria</taxon>
        <taxon>Pseudomonadati</taxon>
        <taxon>Pseudomonadota</taxon>
        <taxon>Alphaproteobacteria</taxon>
        <taxon>Hyphomicrobiales</taxon>
        <taxon>Xanthobacteraceae</taxon>
        <taxon>Labrys</taxon>
    </lineage>
</organism>
<dbReference type="EMBL" id="BSPC01000087">
    <property type="protein sequence ID" value="GLS23862.1"/>
    <property type="molecule type" value="Genomic_DNA"/>
</dbReference>
<sequence length="256" mass="28336">MADMLYAKIRVRSDGKERGRTAVLAMGVVRKAWTVAWRSRDDAVPAKNPFVDMDLYGYQAKRSRPVRRGELNRFVAAADAAGEPSLGTAAMIVFYFLQLQTDILGRLSWTHYRSAEKPNHIQIFHNKTGVLVDVPLYNEDGTCLWPEIVARLDSAPRKGGLIVTGDLPDRTRKICLPWEIDYFRHRFAAIRLAAGIGPEVKFMGLRHGGNVEAADAGLTDAQMRALSGHKTVQAPLRYAQASDEQSRVGGSEKTAG</sequence>